<name>L0D9E2_SINAD</name>
<gene>
    <name evidence="7" type="ordered locus">Sinac_1630</name>
</gene>
<protein>
    <submittedName>
        <fullName evidence="7">Uncharacterized protein</fullName>
    </submittedName>
</protein>
<feature type="transmembrane region" description="Helical" evidence="6">
    <location>
        <begin position="56"/>
        <end position="73"/>
    </location>
</feature>
<dbReference type="EMBL" id="CP003364">
    <property type="protein sequence ID" value="AGA26009.1"/>
    <property type="molecule type" value="Genomic_DNA"/>
</dbReference>
<feature type="region of interest" description="Disordered" evidence="5">
    <location>
        <begin position="134"/>
        <end position="158"/>
    </location>
</feature>
<comment type="subcellular location">
    <subcellularLocation>
        <location evidence="1">Membrane</location>
        <topology evidence="1">Multi-pass membrane protein</topology>
    </subcellularLocation>
</comment>
<evidence type="ECO:0000256" key="4">
    <source>
        <dbReference type="ARBA" id="ARBA00023136"/>
    </source>
</evidence>
<reference evidence="7 8" key="1">
    <citation type="submission" date="2012-02" db="EMBL/GenBank/DDBJ databases">
        <title>Complete sequence of chromosome of Singulisphaera acidiphila DSM 18658.</title>
        <authorList>
            <consortium name="US DOE Joint Genome Institute (JGI-PGF)"/>
            <person name="Lucas S."/>
            <person name="Copeland A."/>
            <person name="Lapidus A."/>
            <person name="Glavina del Rio T."/>
            <person name="Dalin E."/>
            <person name="Tice H."/>
            <person name="Bruce D."/>
            <person name="Goodwin L."/>
            <person name="Pitluck S."/>
            <person name="Peters L."/>
            <person name="Ovchinnikova G."/>
            <person name="Chertkov O."/>
            <person name="Kyrpides N."/>
            <person name="Mavromatis K."/>
            <person name="Ivanova N."/>
            <person name="Brettin T."/>
            <person name="Detter J.C."/>
            <person name="Han C."/>
            <person name="Larimer F."/>
            <person name="Land M."/>
            <person name="Hauser L."/>
            <person name="Markowitz V."/>
            <person name="Cheng J.-F."/>
            <person name="Hugenholtz P."/>
            <person name="Woyke T."/>
            <person name="Wu D."/>
            <person name="Tindall B."/>
            <person name="Pomrenke H."/>
            <person name="Brambilla E."/>
            <person name="Klenk H.-P."/>
            <person name="Eisen J.A."/>
        </authorList>
    </citation>
    <scope>NUCLEOTIDE SEQUENCE [LARGE SCALE GENOMIC DNA]</scope>
    <source>
        <strain evidence="8">ATCC BAA-1392 / DSM 18658 / VKM B-2454 / MOB10</strain>
    </source>
</reference>
<evidence type="ECO:0000313" key="7">
    <source>
        <dbReference type="EMBL" id="AGA26009.1"/>
    </source>
</evidence>
<dbReference type="AlphaFoldDB" id="L0D9E2"/>
<dbReference type="Proteomes" id="UP000010798">
    <property type="component" value="Chromosome"/>
</dbReference>
<feature type="transmembrane region" description="Helical" evidence="6">
    <location>
        <begin position="12"/>
        <end position="31"/>
    </location>
</feature>
<evidence type="ECO:0000313" key="8">
    <source>
        <dbReference type="Proteomes" id="UP000010798"/>
    </source>
</evidence>
<dbReference type="RefSeq" id="WP_015245179.1">
    <property type="nucleotide sequence ID" value="NC_019892.1"/>
</dbReference>
<dbReference type="InterPro" id="IPR027469">
    <property type="entry name" value="Cation_efflux_TMD_sf"/>
</dbReference>
<evidence type="ECO:0000256" key="2">
    <source>
        <dbReference type="ARBA" id="ARBA00022692"/>
    </source>
</evidence>
<dbReference type="GO" id="GO:0016020">
    <property type="term" value="C:membrane"/>
    <property type="evidence" value="ECO:0007669"/>
    <property type="project" value="UniProtKB-SubCell"/>
</dbReference>
<keyword evidence="4 6" id="KW-0472">Membrane</keyword>
<accession>L0D9E2</accession>
<dbReference type="KEGG" id="saci:Sinac_1630"/>
<keyword evidence="2 6" id="KW-0812">Transmembrane</keyword>
<evidence type="ECO:0000256" key="3">
    <source>
        <dbReference type="ARBA" id="ARBA00022989"/>
    </source>
</evidence>
<keyword evidence="8" id="KW-1185">Reference proteome</keyword>
<proteinExistence type="predicted"/>
<feature type="transmembrane region" description="Helical" evidence="6">
    <location>
        <begin position="85"/>
        <end position="111"/>
    </location>
</feature>
<dbReference type="HOGENOM" id="CLU_1668222_0_0_0"/>
<keyword evidence="3 6" id="KW-1133">Transmembrane helix</keyword>
<dbReference type="SUPFAM" id="SSF161111">
    <property type="entry name" value="Cation efflux protein transmembrane domain-like"/>
    <property type="match status" value="1"/>
</dbReference>
<organism evidence="7 8">
    <name type="scientific">Singulisphaera acidiphila (strain ATCC BAA-1392 / DSM 18658 / VKM B-2454 / MOB10)</name>
    <dbReference type="NCBI Taxonomy" id="886293"/>
    <lineage>
        <taxon>Bacteria</taxon>
        <taxon>Pseudomonadati</taxon>
        <taxon>Planctomycetota</taxon>
        <taxon>Planctomycetia</taxon>
        <taxon>Isosphaerales</taxon>
        <taxon>Isosphaeraceae</taxon>
        <taxon>Singulisphaera</taxon>
    </lineage>
</organism>
<sequence length="158" mass="18125">MPLAQRTAAVSLALSIGIVAVAIVLLIWLWYERRERDTELSEHDARHFKRQDFRRALVALILLVLAFEIFVGSPMEPIVRGRKNYAFFVIWLSAFALILGLLLLAMLDWLATRLYARRHLQQLARERLEILREEQQKDAPRDGSLNGSGAHLDDLPTP</sequence>
<evidence type="ECO:0000256" key="1">
    <source>
        <dbReference type="ARBA" id="ARBA00004141"/>
    </source>
</evidence>
<evidence type="ECO:0000256" key="5">
    <source>
        <dbReference type="SAM" id="MobiDB-lite"/>
    </source>
</evidence>
<evidence type="ECO:0000256" key="6">
    <source>
        <dbReference type="SAM" id="Phobius"/>
    </source>
</evidence>